<proteinExistence type="predicted"/>
<dbReference type="Proteomes" id="UP000003656">
    <property type="component" value="Unassembled WGS sequence"/>
</dbReference>
<sequence>MFSFIGHIIMTTPLSGERMVYLFSPPHAAHVKRVTTAASRIRYNGGAGVGDTPVMMTLRQGRLWQTVHDQLR</sequence>
<protein>
    <submittedName>
        <fullName evidence="1">Uncharacterized protein</fullName>
    </submittedName>
</protein>
<organism evidence="1 2">
    <name type="scientific">Bifidobacterium gallicum DSM 20093 = LMG 11596</name>
    <dbReference type="NCBI Taxonomy" id="561180"/>
    <lineage>
        <taxon>Bacteria</taxon>
        <taxon>Bacillati</taxon>
        <taxon>Actinomycetota</taxon>
        <taxon>Actinomycetes</taxon>
        <taxon>Bifidobacteriales</taxon>
        <taxon>Bifidobacteriaceae</taxon>
        <taxon>Bifidobacterium</taxon>
    </lineage>
</organism>
<evidence type="ECO:0000313" key="2">
    <source>
        <dbReference type="Proteomes" id="UP000003656"/>
    </source>
</evidence>
<accession>D1NS76</accession>
<comment type="caution">
    <text evidence="1">The sequence shown here is derived from an EMBL/GenBank/DDBJ whole genome shotgun (WGS) entry which is preliminary data.</text>
</comment>
<evidence type="ECO:0000313" key="1">
    <source>
        <dbReference type="EMBL" id="EFA23528.1"/>
    </source>
</evidence>
<dbReference type="AlphaFoldDB" id="D1NS76"/>
<dbReference type="EMBL" id="ABXB03000001">
    <property type="protein sequence ID" value="EFA23528.1"/>
    <property type="molecule type" value="Genomic_DNA"/>
</dbReference>
<name>D1NS76_9BIFI</name>
<reference evidence="1 2" key="1">
    <citation type="submission" date="2009-11" db="EMBL/GenBank/DDBJ databases">
        <authorList>
            <person name="Weinstock G."/>
            <person name="Sodergren E."/>
            <person name="Clifton S."/>
            <person name="Fulton L."/>
            <person name="Fulton B."/>
            <person name="Courtney L."/>
            <person name="Fronick C."/>
            <person name="Harrison M."/>
            <person name="Strong C."/>
            <person name="Farmer C."/>
            <person name="Delahaunty K."/>
            <person name="Markovic C."/>
            <person name="Hall O."/>
            <person name="Minx P."/>
            <person name="Tomlinson C."/>
            <person name="Mitreva M."/>
            <person name="Nelson J."/>
            <person name="Hou S."/>
            <person name="Wollam A."/>
            <person name="Pepin K.H."/>
            <person name="Johnson M."/>
            <person name="Bhonagiri V."/>
            <person name="Nash W.E."/>
            <person name="Warren W."/>
            <person name="Chinwalla A."/>
            <person name="Mardis E.R."/>
            <person name="Wilson R.K."/>
        </authorList>
    </citation>
    <scope>NUCLEOTIDE SEQUENCE [LARGE SCALE GENOMIC DNA]</scope>
    <source>
        <strain evidence="1 2">DSM 20093</strain>
    </source>
</reference>
<gene>
    <name evidence="1" type="ORF">BIFGAL_02632</name>
</gene>